<dbReference type="AlphaFoldDB" id="A0A1Q8RKT4"/>
<feature type="region of interest" description="Disordered" evidence="1">
    <location>
        <begin position="158"/>
        <end position="251"/>
    </location>
</feature>
<feature type="region of interest" description="Disordered" evidence="1">
    <location>
        <begin position="1"/>
        <end position="33"/>
    </location>
</feature>
<feature type="region of interest" description="Disordered" evidence="1">
    <location>
        <begin position="426"/>
        <end position="474"/>
    </location>
</feature>
<accession>A0A1Q8RKT4</accession>
<comment type="caution">
    <text evidence="2">The sequence shown here is derived from an EMBL/GenBank/DDBJ whole genome shotgun (WGS) entry which is preliminary data.</text>
</comment>
<dbReference type="EMBL" id="MPGH01000185">
    <property type="protein sequence ID" value="OLN84940.1"/>
    <property type="molecule type" value="Genomic_DNA"/>
</dbReference>
<protein>
    <submittedName>
        <fullName evidence="2">Uncharacterized protein</fullName>
    </submittedName>
</protein>
<dbReference type="Proteomes" id="UP000186583">
    <property type="component" value="Unassembled WGS sequence"/>
</dbReference>
<keyword evidence="3" id="KW-1185">Reference proteome</keyword>
<organism evidence="2 3">
    <name type="scientific">Colletotrichum chlorophyti</name>
    <dbReference type="NCBI Taxonomy" id="708187"/>
    <lineage>
        <taxon>Eukaryota</taxon>
        <taxon>Fungi</taxon>
        <taxon>Dikarya</taxon>
        <taxon>Ascomycota</taxon>
        <taxon>Pezizomycotina</taxon>
        <taxon>Sordariomycetes</taxon>
        <taxon>Hypocreomycetidae</taxon>
        <taxon>Glomerellales</taxon>
        <taxon>Glomerellaceae</taxon>
        <taxon>Colletotrichum</taxon>
    </lineage>
</organism>
<feature type="compositionally biased region" description="Basic and acidic residues" evidence="1">
    <location>
        <begin position="461"/>
        <end position="474"/>
    </location>
</feature>
<feature type="compositionally biased region" description="Low complexity" evidence="1">
    <location>
        <begin position="196"/>
        <end position="208"/>
    </location>
</feature>
<evidence type="ECO:0000313" key="2">
    <source>
        <dbReference type="EMBL" id="OLN84940.1"/>
    </source>
</evidence>
<evidence type="ECO:0000256" key="1">
    <source>
        <dbReference type="SAM" id="MobiDB-lite"/>
    </source>
</evidence>
<reference evidence="2 3" key="1">
    <citation type="submission" date="2016-11" db="EMBL/GenBank/DDBJ databases">
        <title>Draft Genome Assembly of Colletotrichum chlorophyti a pathogen of herbaceous plants.</title>
        <authorList>
            <person name="Gan P."/>
            <person name="Narusaka M."/>
            <person name="Tsushima A."/>
            <person name="Narusaka Y."/>
            <person name="Takano Y."/>
            <person name="Shirasu K."/>
        </authorList>
    </citation>
    <scope>NUCLEOTIDE SEQUENCE [LARGE SCALE GENOMIC DNA]</scope>
    <source>
        <strain evidence="2 3">NTL11</strain>
    </source>
</reference>
<proteinExistence type="predicted"/>
<evidence type="ECO:0000313" key="3">
    <source>
        <dbReference type="Proteomes" id="UP000186583"/>
    </source>
</evidence>
<feature type="compositionally biased region" description="Basic and acidic residues" evidence="1">
    <location>
        <begin position="433"/>
        <end position="444"/>
    </location>
</feature>
<feature type="region of interest" description="Disordered" evidence="1">
    <location>
        <begin position="379"/>
        <end position="400"/>
    </location>
</feature>
<gene>
    <name evidence="2" type="ORF">CCHL11_04034</name>
</gene>
<feature type="compositionally biased region" description="Basic and acidic residues" evidence="1">
    <location>
        <begin position="17"/>
        <end position="29"/>
    </location>
</feature>
<dbReference type="OrthoDB" id="1045822at2759"/>
<sequence length="474" mass="51503">MARPDGVNGGRVASNSKKREEFSRVRSHDWISPSKPPVTTEARFCPCIVYARTAERLERAAYGEDPLDIDGGCNVPCVSCFLGCLICQWKKPVQEQRGDIRARYAISGTDEDDDNRSCAHPFSTLVMNENEVIARETICKDLGTNYFGTGRLPKETRRFKCHTNSPYKSPPQMEKSAKSLPSIIELPECTSGQPRAPASSIASPTSSPEQPDPALPCHSPLSKSPWRRRMDTPAGSPDVLRSPDLSPRDPHVTVADFVAPHRLSQDAIVPVGNKTLRHGVHDDVLFGIAEEVHPHTVHDDPKAQVARRISPHQISMDPKVPSSITPVTHSVHDDPPSMAAGGPTYHSVHADLETQIAEPLHNHRLSYDPVAPVTTRAAPHSIHDDQTIGTPGRPAAHRLSGDVTIPQGETSISHSVHKDPMVKVAGASQPHAMHTDARGTEARGKSSPRQAESMGTAPEGVENKPPMDRDKASA</sequence>
<name>A0A1Q8RKT4_9PEZI</name>